<evidence type="ECO:0000259" key="2">
    <source>
        <dbReference type="Pfam" id="PF02225"/>
    </source>
</evidence>
<accession>A0AA97M2E2</accession>
<organism evidence="4 5">
    <name type="scientific">Thermobifida halotolerans</name>
    <dbReference type="NCBI Taxonomy" id="483545"/>
    <lineage>
        <taxon>Bacteria</taxon>
        <taxon>Bacillati</taxon>
        <taxon>Actinomycetota</taxon>
        <taxon>Actinomycetes</taxon>
        <taxon>Streptosporangiales</taxon>
        <taxon>Nocardiopsidaceae</taxon>
        <taxon>Thermobifida</taxon>
    </lineage>
</organism>
<feature type="chain" id="PRO_5041639802" evidence="1">
    <location>
        <begin position="41"/>
        <end position="515"/>
    </location>
</feature>
<sequence>MSVRTPPGHPPLTARIRSRLPVVAATAVLLGVGLSPAAHASPLPVGEAVLPDLVTTEAIREHMRNLSTIAEYNGGNRATGTPGYDVAAKYVINELRRAGYRVTRDHYSFDEWVEHSDAVLAQTAPETREFAVGEDFSSMSYSGAGDVTAPAVPVDAAGTDSGCEADDFADFPSGAIAVLKRGTCTFETKVANAAEAGAAGAVIFNHGDSPADTGPINGTLSNPAAIPAVGASVEVGEVLLAAGEDLRLRLRVDAAVETSRSYNVIAETRGGDRDNVVVVGAHLDGVPDGPGINDNGSGVATVLAVAEQLPRLGRPENKVRFAFWGSEEVGLVGSTRYVESLDDRELERIALYLNFDMLGSNNYARLVYDGRNELPGSVPAPSGSGAIQKTFEDYFAAEGLVTEPTEFSGRSDYRAFMLAGIPSGGLFSGADGVKTEQQVEYYGGVAGEQYDPFYHTADDTFDNINWDSVDELSGGAAYAVEAFATSTLPVNGVAPFSARALSSASFDRVGELWVR</sequence>
<dbReference type="InterPro" id="IPR045175">
    <property type="entry name" value="M28_fam"/>
</dbReference>
<dbReference type="GO" id="GO:0006508">
    <property type="term" value="P:proteolysis"/>
    <property type="evidence" value="ECO:0007669"/>
    <property type="project" value="InterPro"/>
</dbReference>
<keyword evidence="1" id="KW-0732">Signal</keyword>
<dbReference type="RefSeq" id="WP_068692277.1">
    <property type="nucleotide sequence ID" value="NZ_CP063196.1"/>
</dbReference>
<dbReference type="InterPro" id="IPR046450">
    <property type="entry name" value="PA_dom_sf"/>
</dbReference>
<dbReference type="Pfam" id="PF02225">
    <property type="entry name" value="PA"/>
    <property type="match status" value="1"/>
</dbReference>
<dbReference type="Gene3D" id="3.50.30.30">
    <property type="match status" value="1"/>
</dbReference>
<gene>
    <name evidence="4" type="ORF">NI17_014875</name>
</gene>
<dbReference type="InterPro" id="IPR007484">
    <property type="entry name" value="Peptidase_M28"/>
</dbReference>
<dbReference type="SUPFAM" id="SSF52025">
    <property type="entry name" value="PA domain"/>
    <property type="match status" value="1"/>
</dbReference>
<dbReference type="Pfam" id="PF04389">
    <property type="entry name" value="Peptidase_M28"/>
    <property type="match status" value="1"/>
</dbReference>
<evidence type="ECO:0000313" key="4">
    <source>
        <dbReference type="EMBL" id="UOE18128.1"/>
    </source>
</evidence>
<dbReference type="EMBL" id="CP063196">
    <property type="protein sequence ID" value="UOE18128.1"/>
    <property type="molecule type" value="Genomic_DNA"/>
</dbReference>
<dbReference type="AlphaFoldDB" id="A0AA97M2E2"/>
<feature type="domain" description="PA" evidence="2">
    <location>
        <begin position="147"/>
        <end position="238"/>
    </location>
</feature>
<dbReference type="Gene3D" id="3.40.630.10">
    <property type="entry name" value="Zn peptidases"/>
    <property type="match status" value="1"/>
</dbReference>
<dbReference type="PANTHER" id="PTHR12147">
    <property type="entry name" value="METALLOPEPTIDASE M28 FAMILY MEMBER"/>
    <property type="match status" value="1"/>
</dbReference>
<name>A0AA97M2E2_9ACTN</name>
<evidence type="ECO:0000259" key="3">
    <source>
        <dbReference type="Pfam" id="PF04389"/>
    </source>
</evidence>
<feature type="signal peptide" evidence="1">
    <location>
        <begin position="1"/>
        <end position="40"/>
    </location>
</feature>
<dbReference type="SUPFAM" id="SSF53187">
    <property type="entry name" value="Zn-dependent exopeptidases"/>
    <property type="match status" value="1"/>
</dbReference>
<dbReference type="InterPro" id="IPR003137">
    <property type="entry name" value="PA_domain"/>
</dbReference>
<evidence type="ECO:0000256" key="1">
    <source>
        <dbReference type="SAM" id="SignalP"/>
    </source>
</evidence>
<dbReference type="PANTHER" id="PTHR12147:SF26">
    <property type="entry name" value="PEPTIDASE M28 DOMAIN-CONTAINING PROTEIN"/>
    <property type="match status" value="1"/>
</dbReference>
<keyword evidence="5" id="KW-1185">Reference proteome</keyword>
<dbReference type="KEGG" id="thao:NI17_014875"/>
<dbReference type="GO" id="GO:0008235">
    <property type="term" value="F:metalloexopeptidase activity"/>
    <property type="evidence" value="ECO:0007669"/>
    <property type="project" value="InterPro"/>
</dbReference>
<proteinExistence type="predicted"/>
<dbReference type="Proteomes" id="UP000265719">
    <property type="component" value="Chromosome"/>
</dbReference>
<evidence type="ECO:0000313" key="5">
    <source>
        <dbReference type="Proteomes" id="UP000265719"/>
    </source>
</evidence>
<reference evidence="4" key="1">
    <citation type="submission" date="2020-10" db="EMBL/GenBank/DDBJ databases">
        <title>De novo genome project of the cellulose decomposer Thermobifida halotolerans type strain.</title>
        <authorList>
            <person name="Nagy I."/>
            <person name="Horvath B."/>
            <person name="Kukolya J."/>
            <person name="Nagy I."/>
            <person name="Orsini M."/>
        </authorList>
    </citation>
    <scope>NUCLEOTIDE SEQUENCE</scope>
    <source>
        <strain evidence="4">DSM 44931</strain>
    </source>
</reference>
<protein>
    <submittedName>
        <fullName evidence="4">M20/M25/M40 family metallo-hydrolase</fullName>
    </submittedName>
</protein>
<feature type="domain" description="Peptidase M28" evidence="3">
    <location>
        <begin position="263"/>
        <end position="476"/>
    </location>
</feature>